<reference evidence="4" key="1">
    <citation type="journal article" date="2019" name="Int. J. Syst. Evol. Microbiol.">
        <title>The Global Catalogue of Microorganisms (GCM) 10K type strain sequencing project: providing services to taxonomists for standard genome sequencing and annotation.</title>
        <authorList>
            <consortium name="The Broad Institute Genomics Platform"/>
            <consortium name="The Broad Institute Genome Sequencing Center for Infectious Disease"/>
            <person name="Wu L."/>
            <person name="Ma J."/>
        </authorList>
    </citation>
    <scope>NUCLEOTIDE SEQUENCE [LARGE SCALE GENOMIC DNA]</scope>
    <source>
        <strain evidence="4">JCM 17664</strain>
    </source>
</reference>
<proteinExistence type="inferred from homology"/>
<gene>
    <name evidence="3" type="ORF">GCM10023143_19250</name>
</gene>
<dbReference type="PANTHER" id="PTHR35089">
    <property type="entry name" value="CHAPERONE PROTEIN SKP"/>
    <property type="match status" value="1"/>
</dbReference>
<dbReference type="Pfam" id="PF03938">
    <property type="entry name" value="OmpH"/>
    <property type="match status" value="1"/>
</dbReference>
<evidence type="ECO:0008006" key="5">
    <source>
        <dbReference type="Google" id="ProtNLM"/>
    </source>
</evidence>
<dbReference type="Gene3D" id="3.30.910.20">
    <property type="entry name" value="Skp domain"/>
    <property type="match status" value="1"/>
</dbReference>
<dbReference type="InterPro" id="IPR024930">
    <property type="entry name" value="Skp_dom_sf"/>
</dbReference>
<evidence type="ECO:0000256" key="2">
    <source>
        <dbReference type="ARBA" id="ARBA00022729"/>
    </source>
</evidence>
<protein>
    <recommendedName>
        <fullName evidence="5">OmpH family outer membrane protein</fullName>
    </recommendedName>
</protein>
<dbReference type="Proteomes" id="UP001501207">
    <property type="component" value="Unassembled WGS sequence"/>
</dbReference>
<accession>A0ABP8FTW4</accession>
<comment type="similarity">
    <text evidence="1">Belongs to the Skp family.</text>
</comment>
<dbReference type="InterPro" id="IPR005632">
    <property type="entry name" value="Chaperone_Skp"/>
</dbReference>
<dbReference type="SUPFAM" id="SSF111384">
    <property type="entry name" value="OmpH-like"/>
    <property type="match status" value="1"/>
</dbReference>
<evidence type="ECO:0000313" key="3">
    <source>
        <dbReference type="EMBL" id="GAA4310645.1"/>
    </source>
</evidence>
<comment type="caution">
    <text evidence="3">The sequence shown here is derived from an EMBL/GenBank/DDBJ whole genome shotgun (WGS) entry which is preliminary data.</text>
</comment>
<name>A0ABP8FTW4_9BACT</name>
<organism evidence="3 4">
    <name type="scientific">Compostibacter hankyongensis</name>
    <dbReference type="NCBI Taxonomy" id="1007089"/>
    <lineage>
        <taxon>Bacteria</taxon>
        <taxon>Pseudomonadati</taxon>
        <taxon>Bacteroidota</taxon>
        <taxon>Chitinophagia</taxon>
        <taxon>Chitinophagales</taxon>
        <taxon>Chitinophagaceae</taxon>
        <taxon>Compostibacter</taxon>
    </lineage>
</organism>
<keyword evidence="2" id="KW-0732">Signal</keyword>
<dbReference type="SMART" id="SM00935">
    <property type="entry name" value="OmpH"/>
    <property type="match status" value="1"/>
</dbReference>
<sequence>MAGFSTRTLAQKIGYVNMQDIVGHMPELANVDSSLKKFQTELGGQNQAMQKELQTKYEAYVKDSSTMSDVIKEARQGELRDLQNRMMEFQQGAQDRIQDRQNTLLKPVIDKAQNAVQEVAKAKGYTYVIDNSSNILIASPSGDDLTTQVKTKLGLK</sequence>
<keyword evidence="4" id="KW-1185">Reference proteome</keyword>
<evidence type="ECO:0000256" key="1">
    <source>
        <dbReference type="ARBA" id="ARBA00009091"/>
    </source>
</evidence>
<dbReference type="PANTHER" id="PTHR35089:SF1">
    <property type="entry name" value="CHAPERONE PROTEIN SKP"/>
    <property type="match status" value="1"/>
</dbReference>
<dbReference type="EMBL" id="BAABFN010000004">
    <property type="protein sequence ID" value="GAA4310645.1"/>
    <property type="molecule type" value="Genomic_DNA"/>
</dbReference>
<evidence type="ECO:0000313" key="4">
    <source>
        <dbReference type="Proteomes" id="UP001501207"/>
    </source>
</evidence>